<evidence type="ECO:0000259" key="1">
    <source>
        <dbReference type="Pfam" id="PF00535"/>
    </source>
</evidence>
<dbReference type="SUPFAM" id="SSF53448">
    <property type="entry name" value="Nucleotide-diphospho-sugar transferases"/>
    <property type="match status" value="1"/>
</dbReference>
<comment type="caution">
    <text evidence="2">The sequence shown here is derived from an EMBL/GenBank/DDBJ whole genome shotgun (WGS) entry which is preliminary data.</text>
</comment>
<accession>A0ABV9R872</accession>
<gene>
    <name evidence="2" type="ORF">ACFPER_11785</name>
</gene>
<dbReference type="InterPro" id="IPR029044">
    <property type="entry name" value="Nucleotide-diphossugar_trans"/>
</dbReference>
<evidence type="ECO:0000313" key="2">
    <source>
        <dbReference type="EMBL" id="MFC4829476.1"/>
    </source>
</evidence>
<dbReference type="Proteomes" id="UP001595960">
    <property type="component" value="Unassembled WGS sequence"/>
</dbReference>
<dbReference type="InterPro" id="IPR001173">
    <property type="entry name" value="Glyco_trans_2-like"/>
</dbReference>
<protein>
    <submittedName>
        <fullName evidence="2">Glycosyltransferase family 2 protein</fullName>
    </submittedName>
</protein>
<organism evidence="2 3">
    <name type="scientific">Agromyces aurantiacus</name>
    <dbReference type="NCBI Taxonomy" id="165814"/>
    <lineage>
        <taxon>Bacteria</taxon>
        <taxon>Bacillati</taxon>
        <taxon>Actinomycetota</taxon>
        <taxon>Actinomycetes</taxon>
        <taxon>Micrococcales</taxon>
        <taxon>Microbacteriaceae</taxon>
        <taxon>Agromyces</taxon>
    </lineage>
</organism>
<keyword evidence="3" id="KW-1185">Reference proteome</keyword>
<name>A0ABV9R872_9MICO</name>
<dbReference type="EMBL" id="JBHSJC010000001">
    <property type="protein sequence ID" value="MFC4829476.1"/>
    <property type="molecule type" value="Genomic_DNA"/>
</dbReference>
<dbReference type="Gene3D" id="3.90.550.10">
    <property type="entry name" value="Spore Coat Polysaccharide Biosynthesis Protein SpsA, Chain A"/>
    <property type="match status" value="1"/>
</dbReference>
<dbReference type="RefSeq" id="WP_204393222.1">
    <property type="nucleotide sequence ID" value="NZ_JAFBBW010000001.1"/>
</dbReference>
<proteinExistence type="predicted"/>
<feature type="domain" description="Glycosyltransferase 2-like" evidence="1">
    <location>
        <begin position="17"/>
        <end position="145"/>
    </location>
</feature>
<dbReference type="Pfam" id="PF00535">
    <property type="entry name" value="Glycos_transf_2"/>
    <property type="match status" value="1"/>
</dbReference>
<evidence type="ECO:0000313" key="3">
    <source>
        <dbReference type="Proteomes" id="UP001595960"/>
    </source>
</evidence>
<reference evidence="3" key="1">
    <citation type="journal article" date="2019" name="Int. J. Syst. Evol. Microbiol.">
        <title>The Global Catalogue of Microorganisms (GCM) 10K type strain sequencing project: providing services to taxonomists for standard genome sequencing and annotation.</title>
        <authorList>
            <consortium name="The Broad Institute Genomics Platform"/>
            <consortium name="The Broad Institute Genome Sequencing Center for Infectious Disease"/>
            <person name="Wu L."/>
            <person name="Ma J."/>
        </authorList>
    </citation>
    <scope>NUCLEOTIDE SEQUENCE [LARGE SCALE GENOMIC DNA]</scope>
    <source>
        <strain evidence="3">CGMCC 1.12192</strain>
    </source>
</reference>
<sequence>MGDRTSDHRSAAPRVDVVVGVHTPERPVERAVGSALRSAAPVRVTVVAHNTDPSGVRARLGGLADDPRVRLLALADGVRSPANSFNAGLEAATAEFVSIIGSDDEFAAGALEGWLALADDSRADVVIAPVLRDDGGMGTAPRPRPGRMRSLDGDRDRLFERAAPLGLIRRRRFADLRFTPGLPRGEDQAYTLELWFSGARVAFDPTLPAYLEHGDQRDRVTMSPGSAGDDFLFLNAMEQSPVFRRMAPASRRAVAAKLLRVHVIGAIASRAPKGIDATDRAALGEAIERIRGWAGGVEGILARRDRAALRAFRAGDDRELEALLGRRSEWRSASALVPANPLLIAHRHAPLRSMIAQRRVARLMAFARSR</sequence>